<dbReference type="PROSITE" id="PS51257">
    <property type="entry name" value="PROKAR_LIPOPROTEIN"/>
    <property type="match status" value="1"/>
</dbReference>
<evidence type="ECO:0000313" key="4">
    <source>
        <dbReference type="Proteomes" id="UP000646911"/>
    </source>
</evidence>
<feature type="compositionally biased region" description="Low complexity" evidence="1">
    <location>
        <begin position="32"/>
        <end position="42"/>
    </location>
</feature>
<proteinExistence type="predicted"/>
<dbReference type="Proteomes" id="UP000646911">
    <property type="component" value="Unassembled WGS sequence"/>
</dbReference>
<gene>
    <name evidence="3" type="ORF">H8L47_05360</name>
</gene>
<comment type="caution">
    <text evidence="3">The sequence shown here is derived from an EMBL/GenBank/DDBJ whole genome shotgun (WGS) entry which is preliminary data.</text>
</comment>
<keyword evidence="2" id="KW-0732">Signal</keyword>
<feature type="region of interest" description="Disordered" evidence="1">
    <location>
        <begin position="24"/>
        <end position="59"/>
    </location>
</feature>
<feature type="chain" id="PRO_5046578742" description="Lipoprotein" evidence="2">
    <location>
        <begin position="22"/>
        <end position="218"/>
    </location>
</feature>
<evidence type="ECO:0000256" key="2">
    <source>
        <dbReference type="SAM" id="SignalP"/>
    </source>
</evidence>
<sequence>MNTIRKVFASALLTLLTTSCTQSPGALTQRNSSSGTASSSTSIANKKSMETNHQNACPEVPQMNAEEVSKRMLDLIGKIKTAEDISAKNLEIATGLKVYVNADNPGKYATGAKITDTWFFNIKVISGSKDGKASRLIFSFDDQTHSGADMTSICKVDFDAYKKRLTEFGFQSEPYYGEHNRLIYWNFSRGKVELQISIRGESDENVKHNCVSMIVIDV</sequence>
<name>A0ABR6Z5Q5_9BURK</name>
<organism evidence="3 4">
    <name type="scientific">Undibacterium umbellatum</name>
    <dbReference type="NCBI Taxonomy" id="2762300"/>
    <lineage>
        <taxon>Bacteria</taxon>
        <taxon>Pseudomonadati</taxon>
        <taxon>Pseudomonadota</taxon>
        <taxon>Betaproteobacteria</taxon>
        <taxon>Burkholderiales</taxon>
        <taxon>Oxalobacteraceae</taxon>
        <taxon>Undibacterium</taxon>
    </lineage>
</organism>
<dbReference type="RefSeq" id="WP_186952199.1">
    <property type="nucleotide sequence ID" value="NZ_JACOFX010000002.1"/>
</dbReference>
<reference evidence="3 4" key="1">
    <citation type="submission" date="2020-08" db="EMBL/GenBank/DDBJ databases">
        <title>Novel species isolated from subtropical streams in China.</title>
        <authorList>
            <person name="Lu H."/>
        </authorList>
    </citation>
    <scope>NUCLEOTIDE SEQUENCE [LARGE SCALE GENOMIC DNA]</scope>
    <source>
        <strain evidence="3 4">NL8W</strain>
    </source>
</reference>
<dbReference type="EMBL" id="JACOFX010000002">
    <property type="protein sequence ID" value="MBC3906983.1"/>
    <property type="molecule type" value="Genomic_DNA"/>
</dbReference>
<evidence type="ECO:0008006" key="5">
    <source>
        <dbReference type="Google" id="ProtNLM"/>
    </source>
</evidence>
<accession>A0ABR6Z5Q5</accession>
<evidence type="ECO:0000256" key="1">
    <source>
        <dbReference type="SAM" id="MobiDB-lite"/>
    </source>
</evidence>
<protein>
    <recommendedName>
        <fullName evidence="5">Lipoprotein</fullName>
    </recommendedName>
</protein>
<keyword evidence="4" id="KW-1185">Reference proteome</keyword>
<feature type="signal peptide" evidence="2">
    <location>
        <begin position="1"/>
        <end position="21"/>
    </location>
</feature>
<evidence type="ECO:0000313" key="3">
    <source>
        <dbReference type="EMBL" id="MBC3906983.1"/>
    </source>
</evidence>